<evidence type="ECO:0000256" key="1">
    <source>
        <dbReference type="ARBA" id="ARBA00004651"/>
    </source>
</evidence>
<organism evidence="9 10">
    <name type="scientific">Crenobacter intestini</name>
    <dbReference type="NCBI Taxonomy" id="2563443"/>
    <lineage>
        <taxon>Bacteria</taxon>
        <taxon>Pseudomonadati</taxon>
        <taxon>Pseudomonadota</taxon>
        <taxon>Betaproteobacteria</taxon>
        <taxon>Neisseriales</taxon>
        <taxon>Neisseriaceae</taxon>
        <taxon>Crenobacter</taxon>
    </lineage>
</organism>
<dbReference type="GO" id="GO:0005886">
    <property type="term" value="C:plasma membrane"/>
    <property type="evidence" value="ECO:0007669"/>
    <property type="project" value="UniProtKB-SubCell"/>
</dbReference>
<protein>
    <submittedName>
        <fullName evidence="9">Exosortase B</fullName>
    </submittedName>
</protein>
<proteinExistence type="predicted"/>
<comment type="caution">
    <text evidence="9">The sequence shown here is derived from an EMBL/GenBank/DDBJ whole genome shotgun (WGS) entry which is preliminary data.</text>
</comment>
<dbReference type="NCBIfam" id="TIGR03113">
    <property type="entry name" value="exosort_XrtB"/>
    <property type="match status" value="1"/>
</dbReference>
<evidence type="ECO:0000256" key="2">
    <source>
        <dbReference type="ARBA" id="ARBA00022475"/>
    </source>
</evidence>
<dbReference type="NCBIfam" id="TIGR02602">
    <property type="entry name" value="8TM_EpsH"/>
    <property type="match status" value="1"/>
</dbReference>
<keyword evidence="6 8" id="KW-1133">Transmembrane helix</keyword>
<feature type="transmembrane region" description="Helical" evidence="8">
    <location>
        <begin position="125"/>
        <end position="143"/>
    </location>
</feature>
<dbReference type="InterPro" id="IPR017544">
    <property type="entry name" value="Exosortase-2"/>
</dbReference>
<dbReference type="AlphaFoldDB" id="A0A4V4N8Q0"/>
<name>A0A4V4N8Q0_9NEIS</name>
<evidence type="ECO:0000256" key="8">
    <source>
        <dbReference type="SAM" id="Phobius"/>
    </source>
</evidence>
<dbReference type="InterPro" id="IPR019127">
    <property type="entry name" value="Exosortase"/>
</dbReference>
<feature type="transmembrane region" description="Helical" evidence="8">
    <location>
        <begin position="259"/>
        <end position="279"/>
    </location>
</feature>
<evidence type="ECO:0000313" key="9">
    <source>
        <dbReference type="EMBL" id="TIC85323.1"/>
    </source>
</evidence>
<accession>A0A4V4N8Q0</accession>
<dbReference type="InterPro" id="IPR013426">
    <property type="entry name" value="EpsH-like"/>
</dbReference>
<evidence type="ECO:0000256" key="6">
    <source>
        <dbReference type="ARBA" id="ARBA00022989"/>
    </source>
</evidence>
<keyword evidence="7 8" id="KW-0472">Membrane</keyword>
<sequence>MSTSKPLSTPIRLLPPAGWLVAAGLAALLLPTVWRLYGGVWQHEQQGHGPLVLAVVCWLFWQKRGELLALEARPAPRSGWSLLILALLGYVLGRSQGILLFEVGAFPVLLAALLLLFLGAQALRLVWFALFFMLFLIPLPLAVVDALTGPMKLAVSVVVEWLLQLFGYPAARSGVILQVGPYQLLVADACAGLQTLFTLEAMGLLYLNLVRTASWSRNVVLALLIVPISFMANVLRVLILVLITYYFGDAAGQGFLHGFSGLVLFMLALVMIIATDALLRLPARSTS</sequence>
<dbReference type="NCBIfam" id="TIGR04178">
    <property type="entry name" value="exo_archaeo"/>
    <property type="match status" value="1"/>
</dbReference>
<dbReference type="GO" id="GO:0006508">
    <property type="term" value="P:proteolysis"/>
    <property type="evidence" value="ECO:0007669"/>
    <property type="project" value="UniProtKB-KW"/>
</dbReference>
<evidence type="ECO:0000256" key="4">
    <source>
        <dbReference type="ARBA" id="ARBA00022692"/>
    </source>
</evidence>
<keyword evidence="10" id="KW-1185">Reference proteome</keyword>
<keyword evidence="2" id="KW-1003">Cell membrane</keyword>
<feature type="transmembrane region" description="Helical" evidence="8">
    <location>
        <begin position="98"/>
        <end position="118"/>
    </location>
</feature>
<comment type="subcellular location">
    <subcellularLocation>
        <location evidence="1">Cell membrane</location>
        <topology evidence="1">Multi-pass membrane protein</topology>
    </subcellularLocation>
</comment>
<evidence type="ECO:0000256" key="7">
    <source>
        <dbReference type="ARBA" id="ARBA00023136"/>
    </source>
</evidence>
<feature type="transmembrane region" description="Helical" evidence="8">
    <location>
        <begin position="182"/>
        <end position="207"/>
    </location>
</feature>
<dbReference type="InterPro" id="IPR026392">
    <property type="entry name" value="Exo/Archaeosortase_dom"/>
</dbReference>
<dbReference type="OrthoDB" id="597443at2"/>
<keyword evidence="3" id="KW-0645">Protease</keyword>
<gene>
    <name evidence="9" type="primary">xrtB</name>
    <name evidence="9" type="ORF">E5K04_04905</name>
</gene>
<dbReference type="RefSeq" id="WP_136551772.1">
    <property type="nucleotide sequence ID" value="NZ_STGJ01000003.1"/>
</dbReference>
<evidence type="ECO:0000313" key="10">
    <source>
        <dbReference type="Proteomes" id="UP000308891"/>
    </source>
</evidence>
<keyword evidence="5" id="KW-0378">Hydrolase</keyword>
<evidence type="ECO:0000256" key="5">
    <source>
        <dbReference type="ARBA" id="ARBA00022801"/>
    </source>
</evidence>
<dbReference type="Proteomes" id="UP000308891">
    <property type="component" value="Unassembled WGS sequence"/>
</dbReference>
<dbReference type="GO" id="GO:0008233">
    <property type="term" value="F:peptidase activity"/>
    <property type="evidence" value="ECO:0007669"/>
    <property type="project" value="UniProtKB-KW"/>
</dbReference>
<evidence type="ECO:0000256" key="3">
    <source>
        <dbReference type="ARBA" id="ARBA00022670"/>
    </source>
</evidence>
<feature type="transmembrane region" description="Helical" evidence="8">
    <location>
        <begin position="219"/>
        <end position="247"/>
    </location>
</feature>
<dbReference type="Pfam" id="PF09721">
    <property type="entry name" value="Exosortase_EpsH"/>
    <property type="match status" value="1"/>
</dbReference>
<reference evidence="9 10" key="1">
    <citation type="submission" date="2019-04" db="EMBL/GenBank/DDBJ databases">
        <title>Crenobacter sp. nov.</title>
        <authorList>
            <person name="Shi S."/>
        </authorList>
    </citation>
    <scope>NUCLEOTIDE SEQUENCE [LARGE SCALE GENOMIC DNA]</scope>
    <source>
        <strain evidence="9 10">GY 70310</strain>
    </source>
</reference>
<keyword evidence="4 8" id="KW-0812">Transmembrane</keyword>
<dbReference type="EMBL" id="STGJ01000003">
    <property type="protein sequence ID" value="TIC85323.1"/>
    <property type="molecule type" value="Genomic_DNA"/>
</dbReference>